<dbReference type="InterPro" id="IPR015943">
    <property type="entry name" value="WD40/YVTN_repeat-like_dom_sf"/>
</dbReference>
<proteinExistence type="predicted"/>
<evidence type="ECO:0000313" key="1">
    <source>
        <dbReference type="EMBL" id="CAB4878871.1"/>
    </source>
</evidence>
<dbReference type="EMBL" id="CAFBLU010000021">
    <property type="protein sequence ID" value="CAB4878871.1"/>
    <property type="molecule type" value="Genomic_DNA"/>
</dbReference>
<protein>
    <submittedName>
        <fullName evidence="1">Unannotated protein</fullName>
    </submittedName>
</protein>
<reference evidence="1" key="1">
    <citation type="submission" date="2020-05" db="EMBL/GenBank/DDBJ databases">
        <authorList>
            <person name="Chiriac C."/>
            <person name="Salcher M."/>
            <person name="Ghai R."/>
            <person name="Kavagutti S V."/>
        </authorList>
    </citation>
    <scope>NUCLEOTIDE SEQUENCE</scope>
</reference>
<name>A0A6J7E8I4_9ZZZZ</name>
<organism evidence="1">
    <name type="scientific">freshwater metagenome</name>
    <dbReference type="NCBI Taxonomy" id="449393"/>
    <lineage>
        <taxon>unclassified sequences</taxon>
        <taxon>metagenomes</taxon>
        <taxon>ecological metagenomes</taxon>
    </lineage>
</organism>
<sequence length="469" mass="50625">MRTVSAPLNSGYARTCWPAEDGGPTREQAPAGITYLLGSDSDRFKLLAGRAAPGAHMAVIGPDGAMFLLRSLFGHRILKDPAQAVVERIDPLTLETTLSSPVLPAGPWWAGGLAVLASGDIVAVSGRWIHRLDPQTLEVIAARELPTGRPHNSFVVLDDGTIVLKDIDRSLALPAVLHAIDPQSLEDRCEPLDLGETVIARLSADGNTIYAVGVDHAMRIHWDGSTLSPDSEWRHKYRTHPNQGYGWDPVVSAGRLWFLDQGRHRFRISMRGSGLDSGPVRLHAVPLENAAAATEVVICGAPHGGITNPPLIDPDRMIAVGYDTANGWITAFDIPLDPASTPTERWRKRLHTGPHLMRYSGSGELIACDHNAPWPLGTRLGSWLLEKGLSDAMRRSGEDRPGLEPKLAKLIAGEDVVVLDIETGLERARASMPVVAQSVMFPTAGENRDVVMATVTGIFRVGIDPTPGR</sequence>
<dbReference type="AlphaFoldDB" id="A0A6J7E8I4"/>
<dbReference type="SUPFAM" id="SSF50998">
    <property type="entry name" value="Quinoprotein alcohol dehydrogenase-like"/>
    <property type="match status" value="1"/>
</dbReference>
<gene>
    <name evidence="1" type="ORF">UFOPK3444_01205</name>
</gene>
<accession>A0A6J7E8I4</accession>
<dbReference type="InterPro" id="IPR011047">
    <property type="entry name" value="Quinoprotein_ADH-like_sf"/>
</dbReference>
<dbReference type="Gene3D" id="2.130.10.10">
    <property type="entry name" value="YVTN repeat-like/Quinoprotein amine dehydrogenase"/>
    <property type="match status" value="1"/>
</dbReference>